<gene>
    <name evidence="1" type="ORF">KYC_14737</name>
</gene>
<organism evidence="1 2">
    <name type="scientific">Achromobacter arsenitoxydans SY8</name>
    <dbReference type="NCBI Taxonomy" id="477184"/>
    <lineage>
        <taxon>Bacteria</taxon>
        <taxon>Pseudomonadati</taxon>
        <taxon>Pseudomonadota</taxon>
        <taxon>Betaproteobacteria</taxon>
        <taxon>Burkholderiales</taxon>
        <taxon>Alcaligenaceae</taxon>
        <taxon>Achromobacter</taxon>
    </lineage>
</organism>
<dbReference type="EMBL" id="AGUF01000052">
    <property type="protein sequence ID" value="EHK65482.1"/>
    <property type="molecule type" value="Genomic_DNA"/>
</dbReference>
<keyword evidence="2" id="KW-1185">Reference proteome</keyword>
<dbReference type="Proteomes" id="UP000003113">
    <property type="component" value="Unassembled WGS sequence"/>
</dbReference>
<proteinExistence type="predicted"/>
<dbReference type="AlphaFoldDB" id="H0F849"/>
<evidence type="ECO:0000313" key="1">
    <source>
        <dbReference type="EMBL" id="EHK65482.1"/>
    </source>
</evidence>
<name>H0F849_9BURK</name>
<reference evidence="1 2" key="1">
    <citation type="journal article" date="2012" name="J. Bacteriol.">
        <title>Genome sequence of the highly efficient arsenite-oxidizing bacterium Achromobacter arsenitoxydans SY8.</title>
        <authorList>
            <person name="Li X."/>
            <person name="Hu Y."/>
            <person name="Gong J."/>
            <person name="Lin Y."/>
            <person name="Johnstone L."/>
            <person name="Rensing C."/>
            <person name="Wang G."/>
        </authorList>
    </citation>
    <scope>NUCLEOTIDE SEQUENCE [LARGE SCALE GENOMIC DNA]</scope>
    <source>
        <strain evidence="1 2">SY8</strain>
    </source>
</reference>
<protein>
    <submittedName>
        <fullName evidence="1">Uncharacterized protein</fullName>
    </submittedName>
</protein>
<accession>H0F849</accession>
<comment type="caution">
    <text evidence="1">The sequence shown here is derived from an EMBL/GenBank/DDBJ whole genome shotgun (WGS) entry which is preliminary data.</text>
</comment>
<evidence type="ECO:0000313" key="2">
    <source>
        <dbReference type="Proteomes" id="UP000003113"/>
    </source>
</evidence>
<sequence length="61" mass="6795">MKPVIGVLRSRFSDSTNDFGRHASGPEPESKVFYSIYDKIYLAGKGKLIKVATEFTECPLV</sequence>